<evidence type="ECO:0000259" key="1">
    <source>
        <dbReference type="Pfam" id="PF16242"/>
    </source>
</evidence>
<keyword evidence="3" id="KW-1185">Reference proteome</keyword>
<dbReference type="OrthoDB" id="434253at2759"/>
<evidence type="ECO:0000313" key="2">
    <source>
        <dbReference type="EMBL" id="PWY66444.1"/>
    </source>
</evidence>
<protein>
    <recommendedName>
        <fullName evidence="1">General stress protein FMN-binding split barrel domain-containing protein</fullName>
    </recommendedName>
</protein>
<organism evidence="2 3">
    <name type="scientific">Aspergillus heteromorphus CBS 117.55</name>
    <dbReference type="NCBI Taxonomy" id="1448321"/>
    <lineage>
        <taxon>Eukaryota</taxon>
        <taxon>Fungi</taxon>
        <taxon>Dikarya</taxon>
        <taxon>Ascomycota</taxon>
        <taxon>Pezizomycotina</taxon>
        <taxon>Eurotiomycetes</taxon>
        <taxon>Eurotiomycetidae</taxon>
        <taxon>Eurotiales</taxon>
        <taxon>Aspergillaceae</taxon>
        <taxon>Aspergillus</taxon>
        <taxon>Aspergillus subgen. Circumdati</taxon>
    </lineage>
</organism>
<proteinExistence type="predicted"/>
<dbReference type="RefSeq" id="XP_025394813.1">
    <property type="nucleotide sequence ID" value="XM_025548386.1"/>
</dbReference>
<dbReference type="PANTHER" id="PTHR34818:SF1">
    <property type="entry name" value="PROTEIN BLI-3"/>
    <property type="match status" value="1"/>
</dbReference>
<reference evidence="2 3" key="1">
    <citation type="submission" date="2016-12" db="EMBL/GenBank/DDBJ databases">
        <title>The genomes of Aspergillus section Nigri reveals drivers in fungal speciation.</title>
        <authorList>
            <consortium name="DOE Joint Genome Institute"/>
            <person name="Vesth T.C."/>
            <person name="Nybo J."/>
            <person name="Theobald S."/>
            <person name="Brandl J."/>
            <person name="Frisvad J.C."/>
            <person name="Nielsen K.F."/>
            <person name="Lyhne E.K."/>
            <person name="Kogle M.E."/>
            <person name="Kuo A."/>
            <person name="Riley R."/>
            <person name="Clum A."/>
            <person name="Nolan M."/>
            <person name="Lipzen A."/>
            <person name="Salamov A."/>
            <person name="Henrissat B."/>
            <person name="Wiebenga A."/>
            <person name="De Vries R.P."/>
            <person name="Grigoriev I.V."/>
            <person name="Mortensen U.H."/>
            <person name="Andersen M.R."/>
            <person name="Baker S.E."/>
        </authorList>
    </citation>
    <scope>NUCLEOTIDE SEQUENCE [LARGE SCALE GENOMIC DNA]</scope>
    <source>
        <strain evidence="2 3">CBS 117.55</strain>
    </source>
</reference>
<dbReference type="Proteomes" id="UP000247233">
    <property type="component" value="Unassembled WGS sequence"/>
</dbReference>
<name>A0A317UWP4_9EURO</name>
<gene>
    <name evidence="2" type="ORF">BO70DRAFT_433127</name>
</gene>
<dbReference type="SUPFAM" id="SSF50475">
    <property type="entry name" value="FMN-binding split barrel"/>
    <property type="match status" value="1"/>
</dbReference>
<dbReference type="AlphaFoldDB" id="A0A317UWP4"/>
<dbReference type="PANTHER" id="PTHR34818">
    <property type="entry name" value="PROTEIN BLI-3"/>
    <property type="match status" value="1"/>
</dbReference>
<feature type="domain" description="General stress protein FMN-binding split barrel" evidence="1">
    <location>
        <begin position="25"/>
        <end position="155"/>
    </location>
</feature>
<sequence length="171" mass="18142">MSTTQGKPLDPYGAKTHESVPVDEKIADLTSFISRTKYGMLTTKASDGELLASRCMALAGIDSSIDPILHTNLHTPKTLDLRTSPTLTNITFLDAATGAWASLSGTAHILTDQASIDKYYTPALGAWLGDLGDGVHDGGPGDPRIGVIRIEVVEAVHAGGGRIKDRVRVFE</sequence>
<dbReference type="InterPro" id="IPR012349">
    <property type="entry name" value="Split_barrel_FMN-bd"/>
</dbReference>
<dbReference type="InterPro" id="IPR038725">
    <property type="entry name" value="YdaG_split_barrel_FMN-bd"/>
</dbReference>
<dbReference type="STRING" id="1448321.A0A317UWP4"/>
<dbReference type="GeneID" id="37070623"/>
<dbReference type="Pfam" id="PF16242">
    <property type="entry name" value="Pyrid_ox_like"/>
    <property type="match status" value="1"/>
</dbReference>
<dbReference type="InterPro" id="IPR052917">
    <property type="entry name" value="Stress-Dev_Protein"/>
</dbReference>
<evidence type="ECO:0000313" key="3">
    <source>
        <dbReference type="Proteomes" id="UP000247233"/>
    </source>
</evidence>
<dbReference type="Gene3D" id="2.30.110.10">
    <property type="entry name" value="Electron Transport, Fmn-binding Protein, Chain A"/>
    <property type="match status" value="1"/>
</dbReference>
<comment type="caution">
    <text evidence="2">The sequence shown here is derived from an EMBL/GenBank/DDBJ whole genome shotgun (WGS) entry which is preliminary data.</text>
</comment>
<accession>A0A317UWP4</accession>
<dbReference type="EMBL" id="MSFL01000044">
    <property type="protein sequence ID" value="PWY66444.1"/>
    <property type="molecule type" value="Genomic_DNA"/>
</dbReference>
<dbReference type="VEuPathDB" id="FungiDB:BO70DRAFT_433127"/>